<name>A0ABM8G3H2_9CELL</name>
<feature type="transmembrane region" description="Helical" evidence="1">
    <location>
        <begin position="41"/>
        <end position="60"/>
    </location>
</feature>
<evidence type="ECO:0000313" key="2">
    <source>
        <dbReference type="EMBL" id="BDZ42641.1"/>
    </source>
</evidence>
<reference evidence="3" key="1">
    <citation type="journal article" date="2019" name="Int. J. Syst. Evol. Microbiol.">
        <title>The Global Catalogue of Microorganisms (GCM) 10K type strain sequencing project: providing services to taxonomists for standard genome sequencing and annotation.</title>
        <authorList>
            <consortium name="The Broad Institute Genomics Platform"/>
            <consortium name="The Broad Institute Genome Sequencing Center for Infectious Disease"/>
            <person name="Wu L."/>
            <person name="Ma J."/>
        </authorList>
    </citation>
    <scope>NUCLEOTIDE SEQUENCE [LARGE SCALE GENOMIC DNA]</scope>
    <source>
        <strain evidence="3">NBRC 108565</strain>
    </source>
</reference>
<dbReference type="Proteomes" id="UP001321475">
    <property type="component" value="Chromosome"/>
</dbReference>
<evidence type="ECO:0000313" key="3">
    <source>
        <dbReference type="Proteomes" id="UP001321475"/>
    </source>
</evidence>
<organism evidence="2 3">
    <name type="scientific">Paraoerskovia sediminicola</name>
    <dbReference type="NCBI Taxonomy" id="1138587"/>
    <lineage>
        <taxon>Bacteria</taxon>
        <taxon>Bacillati</taxon>
        <taxon>Actinomycetota</taxon>
        <taxon>Actinomycetes</taxon>
        <taxon>Micrococcales</taxon>
        <taxon>Cellulomonadaceae</taxon>
        <taxon>Paraoerskovia</taxon>
    </lineage>
</organism>
<evidence type="ECO:0000256" key="1">
    <source>
        <dbReference type="SAM" id="Phobius"/>
    </source>
</evidence>
<keyword evidence="1" id="KW-1133">Transmembrane helix</keyword>
<accession>A0ABM8G3H2</accession>
<keyword evidence="1" id="KW-0472">Membrane</keyword>
<proteinExistence type="predicted"/>
<sequence length="77" mass="8145">MLCLAMAVAAAFAWFGPMSWTTRYGARTAISKVTPGWVSRAIVIALTFSVAVAAVTRAVLDAGGAIDWWPFTGPPPF</sequence>
<gene>
    <name evidence="2" type="ORF">GCM10025865_19400</name>
</gene>
<keyword evidence="1" id="KW-0812">Transmembrane</keyword>
<dbReference type="EMBL" id="AP027729">
    <property type="protein sequence ID" value="BDZ42641.1"/>
    <property type="molecule type" value="Genomic_DNA"/>
</dbReference>
<keyword evidence="3" id="KW-1185">Reference proteome</keyword>
<protein>
    <submittedName>
        <fullName evidence="2">Uncharacterized protein</fullName>
    </submittedName>
</protein>